<organism evidence="1">
    <name type="scientific">bioreactor metagenome</name>
    <dbReference type="NCBI Taxonomy" id="1076179"/>
    <lineage>
        <taxon>unclassified sequences</taxon>
        <taxon>metagenomes</taxon>
        <taxon>ecological metagenomes</taxon>
    </lineage>
</organism>
<reference evidence="1" key="1">
    <citation type="submission" date="2019-08" db="EMBL/GenBank/DDBJ databases">
        <authorList>
            <person name="Kucharzyk K."/>
            <person name="Murdoch R.W."/>
            <person name="Higgins S."/>
            <person name="Loffler F."/>
        </authorList>
    </citation>
    <scope>NUCLEOTIDE SEQUENCE</scope>
</reference>
<protein>
    <submittedName>
        <fullName evidence="1">Uncharacterized protein</fullName>
    </submittedName>
</protein>
<proteinExistence type="predicted"/>
<comment type="caution">
    <text evidence="1">The sequence shown here is derived from an EMBL/GenBank/DDBJ whole genome shotgun (WGS) entry which is preliminary data.</text>
</comment>
<sequence>MVESYNHPDYMVCNLSSIRSQCVGQENIFIGIDLFVDILSDSHTRSLQPLEILCQGQILCLGESDDYFNFGNLFRGVGVLGSDHHLQLREGLSHTGKLRSIGIEV</sequence>
<accession>A0A645FTD8</accession>
<gene>
    <name evidence="1" type="ORF">SDC9_162684</name>
</gene>
<dbReference type="EMBL" id="VSSQ01062102">
    <property type="protein sequence ID" value="MPN15353.1"/>
    <property type="molecule type" value="Genomic_DNA"/>
</dbReference>
<dbReference type="AlphaFoldDB" id="A0A645FTD8"/>
<name>A0A645FTD8_9ZZZZ</name>
<evidence type="ECO:0000313" key="1">
    <source>
        <dbReference type="EMBL" id="MPN15353.1"/>
    </source>
</evidence>